<dbReference type="EMBL" id="JAKKPZ010000004">
    <property type="protein sequence ID" value="KAI1721924.1"/>
    <property type="molecule type" value="Genomic_DNA"/>
</dbReference>
<comment type="caution">
    <text evidence="1">The sequence shown here is derived from an EMBL/GenBank/DDBJ whole genome shotgun (WGS) entry which is preliminary data.</text>
</comment>
<sequence length="157" mass="18755">MCPYLGPTIRIEKAAIYVVKNFTFNSEHITELESIRYLWRDHNIWIHNGSDYGAEFAADDFQPILNSPTILQCQHLLMDNAHFSFKDYNILCRVKVFILRYKYYKYSEELEIYWQQFLEQPGVKPVFVLLQILQEKINNLLDQLSKALCRNLFCHQI</sequence>
<name>A0AAD4R7J6_9BILA</name>
<protein>
    <submittedName>
        <fullName evidence="1">Uncharacterized protein</fullName>
    </submittedName>
</protein>
<dbReference type="Proteomes" id="UP001201812">
    <property type="component" value="Unassembled WGS sequence"/>
</dbReference>
<evidence type="ECO:0000313" key="1">
    <source>
        <dbReference type="EMBL" id="KAI1721924.1"/>
    </source>
</evidence>
<dbReference type="AlphaFoldDB" id="A0AAD4R7J6"/>
<proteinExistence type="predicted"/>
<gene>
    <name evidence="1" type="ORF">DdX_04213</name>
</gene>
<organism evidence="1 2">
    <name type="scientific">Ditylenchus destructor</name>
    <dbReference type="NCBI Taxonomy" id="166010"/>
    <lineage>
        <taxon>Eukaryota</taxon>
        <taxon>Metazoa</taxon>
        <taxon>Ecdysozoa</taxon>
        <taxon>Nematoda</taxon>
        <taxon>Chromadorea</taxon>
        <taxon>Rhabditida</taxon>
        <taxon>Tylenchina</taxon>
        <taxon>Tylenchomorpha</taxon>
        <taxon>Sphaerularioidea</taxon>
        <taxon>Anguinidae</taxon>
        <taxon>Anguininae</taxon>
        <taxon>Ditylenchus</taxon>
    </lineage>
</organism>
<accession>A0AAD4R7J6</accession>
<reference evidence="1" key="1">
    <citation type="submission" date="2022-01" db="EMBL/GenBank/DDBJ databases">
        <title>Genome Sequence Resource for Two Populations of Ditylenchus destructor, the Migratory Endoparasitic Phytonematode.</title>
        <authorList>
            <person name="Zhang H."/>
            <person name="Lin R."/>
            <person name="Xie B."/>
        </authorList>
    </citation>
    <scope>NUCLEOTIDE SEQUENCE</scope>
    <source>
        <strain evidence="1">BazhouSP</strain>
    </source>
</reference>
<evidence type="ECO:0000313" key="2">
    <source>
        <dbReference type="Proteomes" id="UP001201812"/>
    </source>
</evidence>
<keyword evidence="2" id="KW-1185">Reference proteome</keyword>